<keyword evidence="4" id="KW-1185">Reference proteome</keyword>
<dbReference type="InterPro" id="IPR051681">
    <property type="entry name" value="Ser/Thr_Kinases-Pseudokinases"/>
</dbReference>
<dbReference type="InterPro" id="IPR011009">
    <property type="entry name" value="Kinase-like_dom_sf"/>
</dbReference>
<name>A0ABP6RBH0_9MICC</name>
<sequence length="705" mass="72260">MSSNTSDPADPGRRQDRSREDRVREGRAREEARPADAQAPAAARRSDPPRASGLVVETLLDAGPRGARWLVHRDSSARNASIRDASARDAPAEAVRGADPGRGPVWTARGRPPRRLVLRLAAGPASASPAAGGPAAASPQLDAELRALDAAVVGPHPAAPEDAEAQQAAAEPPAGGTGEEIPQVVAQHLIRTWGHVETSHGRGLVVEAEEAVALSRLLAARGTMTVGEVSTVLTPVAQVAAHLHRRGVAHGDITPATVLVTADGRPVLAELGDAQLLGHLPSSAGLVESLAPERRALVVAAEPSARAEALTAGQSPAADVHALGAAAWTALTGEPPAGEDRGPLTVAAPQTPGSVARLVESCLAEDPEERPSAAEVAVELYRAAAPQPVVVDERLVPQFPAAEEQPPRSRRGAEGREAAVLSGRRPRRLLAAGVAVAAAAALIVGGLVWRAASPSDTGAPGGTTTGATAGESSDAGAAEPGPDPAPEAEEDAEEAGEETREDAAEEAQEARDRAGRQLRDDDVLAALEGVAALRTSALRRAGAAEEPDGAVEAYAWPESPAAEAERRLLAAMVDRELTYAGEPMRIDALGDVEEVAARDGEQARRAVQVEVRAESFVPEDGGAGDEGEALGPQDIEPLSQQVRLTLVRREGVWKLQAVREPADADRSAVTTPGGTAGPRGAVAARRGPRPSGGGALPGGRTARGG</sequence>
<feature type="compositionally biased region" description="Basic and acidic residues" evidence="1">
    <location>
        <begin position="497"/>
        <end position="521"/>
    </location>
</feature>
<reference evidence="4" key="1">
    <citation type="journal article" date="2019" name="Int. J. Syst. Evol. Microbiol.">
        <title>The Global Catalogue of Microorganisms (GCM) 10K type strain sequencing project: providing services to taxonomists for standard genome sequencing and annotation.</title>
        <authorList>
            <consortium name="The Broad Institute Genomics Platform"/>
            <consortium name="The Broad Institute Genome Sequencing Center for Infectious Disease"/>
            <person name="Wu L."/>
            <person name="Ma J."/>
        </authorList>
    </citation>
    <scope>NUCLEOTIDE SEQUENCE [LARGE SCALE GENOMIC DNA]</scope>
    <source>
        <strain evidence="4">JCM 11483</strain>
    </source>
</reference>
<dbReference type="Pfam" id="PF00069">
    <property type="entry name" value="Pkinase"/>
    <property type="match status" value="1"/>
</dbReference>
<evidence type="ECO:0000313" key="3">
    <source>
        <dbReference type="EMBL" id="GAA3283646.1"/>
    </source>
</evidence>
<dbReference type="EMBL" id="BAAAYG010000004">
    <property type="protein sequence ID" value="GAA3283646.1"/>
    <property type="molecule type" value="Genomic_DNA"/>
</dbReference>
<accession>A0ABP6RBH0</accession>
<feature type="region of interest" description="Disordered" evidence="1">
    <location>
        <begin position="452"/>
        <end position="521"/>
    </location>
</feature>
<feature type="compositionally biased region" description="Low complexity" evidence="1">
    <location>
        <begin position="165"/>
        <end position="174"/>
    </location>
</feature>
<feature type="compositionally biased region" description="Low complexity" evidence="1">
    <location>
        <begin position="465"/>
        <end position="480"/>
    </location>
</feature>
<dbReference type="PROSITE" id="PS50011">
    <property type="entry name" value="PROTEIN_KINASE_DOM"/>
    <property type="match status" value="1"/>
</dbReference>
<dbReference type="Proteomes" id="UP001501736">
    <property type="component" value="Unassembled WGS sequence"/>
</dbReference>
<feature type="compositionally biased region" description="Low complexity" evidence="1">
    <location>
        <begin position="670"/>
        <end position="685"/>
    </location>
</feature>
<feature type="region of interest" description="Disordered" evidence="1">
    <location>
        <begin position="658"/>
        <end position="705"/>
    </location>
</feature>
<dbReference type="SUPFAM" id="SSF56112">
    <property type="entry name" value="Protein kinase-like (PK-like)"/>
    <property type="match status" value="1"/>
</dbReference>
<dbReference type="PANTHER" id="PTHR44329">
    <property type="entry name" value="SERINE/THREONINE-PROTEIN KINASE TNNI3K-RELATED"/>
    <property type="match status" value="1"/>
</dbReference>
<feature type="compositionally biased region" description="Basic and acidic residues" evidence="1">
    <location>
        <begin position="10"/>
        <end position="34"/>
    </location>
</feature>
<feature type="region of interest" description="Disordered" evidence="1">
    <location>
        <begin position="611"/>
        <end position="636"/>
    </location>
</feature>
<evidence type="ECO:0000256" key="1">
    <source>
        <dbReference type="SAM" id="MobiDB-lite"/>
    </source>
</evidence>
<feature type="domain" description="Protein kinase" evidence="2">
    <location>
        <begin position="54"/>
        <end position="390"/>
    </location>
</feature>
<dbReference type="InterPro" id="IPR000719">
    <property type="entry name" value="Prot_kinase_dom"/>
</dbReference>
<evidence type="ECO:0000259" key="2">
    <source>
        <dbReference type="PROSITE" id="PS50011"/>
    </source>
</evidence>
<evidence type="ECO:0000313" key="4">
    <source>
        <dbReference type="Proteomes" id="UP001501736"/>
    </source>
</evidence>
<feature type="region of interest" description="Disordered" evidence="1">
    <location>
        <begin position="1"/>
        <end position="52"/>
    </location>
</feature>
<proteinExistence type="predicted"/>
<dbReference type="SMART" id="SM00220">
    <property type="entry name" value="S_TKc"/>
    <property type="match status" value="1"/>
</dbReference>
<comment type="caution">
    <text evidence="3">The sequence shown here is derived from an EMBL/GenBank/DDBJ whole genome shotgun (WGS) entry which is preliminary data.</text>
</comment>
<feature type="compositionally biased region" description="Gly residues" evidence="1">
    <location>
        <begin position="690"/>
        <end position="705"/>
    </location>
</feature>
<dbReference type="Gene3D" id="1.10.510.10">
    <property type="entry name" value="Transferase(Phosphotransferase) domain 1"/>
    <property type="match status" value="1"/>
</dbReference>
<organism evidence="3 4">
    <name type="scientific">Nesterenkonia halobia</name>
    <dbReference type="NCBI Taxonomy" id="37922"/>
    <lineage>
        <taxon>Bacteria</taxon>
        <taxon>Bacillati</taxon>
        <taxon>Actinomycetota</taxon>
        <taxon>Actinomycetes</taxon>
        <taxon>Micrococcales</taxon>
        <taxon>Micrococcaceae</taxon>
        <taxon>Nesterenkonia</taxon>
    </lineage>
</organism>
<feature type="region of interest" description="Disordered" evidence="1">
    <location>
        <begin position="72"/>
        <end position="109"/>
    </location>
</feature>
<dbReference type="RefSeq" id="WP_344719380.1">
    <property type="nucleotide sequence ID" value="NZ_BAAAYG010000004.1"/>
</dbReference>
<gene>
    <name evidence="3" type="ORF">GCM10020260_12750</name>
</gene>
<feature type="compositionally biased region" description="Basic and acidic residues" evidence="1">
    <location>
        <begin position="405"/>
        <end position="417"/>
    </location>
</feature>
<feature type="region of interest" description="Disordered" evidence="1">
    <location>
        <begin position="156"/>
        <end position="179"/>
    </location>
</feature>
<protein>
    <recommendedName>
        <fullName evidence="2">Protein kinase domain-containing protein</fullName>
    </recommendedName>
</protein>
<feature type="region of interest" description="Disordered" evidence="1">
    <location>
        <begin position="400"/>
        <end position="419"/>
    </location>
</feature>
<feature type="compositionally biased region" description="Acidic residues" evidence="1">
    <location>
        <begin position="486"/>
        <end position="496"/>
    </location>
</feature>